<comment type="caution">
    <text evidence="3">The sequence shown here is derived from an EMBL/GenBank/DDBJ whole genome shotgun (WGS) entry which is preliminary data.</text>
</comment>
<evidence type="ECO:0000259" key="2">
    <source>
        <dbReference type="Pfam" id="PF07452"/>
    </source>
</evidence>
<sequence>MAKLNFALAALALVALCAVANASYKMPPPSKRPPPKKPPMGWRMRPEVPAGSISAWSYLMPVEGKESYGKGSVQLVIPPAGMGDGWVWISLEGWMHDVIMMHIHEHNTTLGNPIRLDLLPRLPPGAPAGAVKYYPPLDYYGQLGATIYFNSTDIDRWNPTMPGWDYFLGQLKMGMLYANVHTVANPGGEIMGDFKCADMCSWM</sequence>
<protein>
    <recommendedName>
        <fullName evidence="2">CHRD domain-containing protein</fullName>
    </recommendedName>
</protein>
<feature type="chain" id="PRO_5032735788" description="CHRD domain-containing protein" evidence="1">
    <location>
        <begin position="23"/>
        <end position="203"/>
    </location>
</feature>
<dbReference type="AlphaFoldDB" id="A0A836BWC0"/>
<evidence type="ECO:0000256" key="1">
    <source>
        <dbReference type="SAM" id="SignalP"/>
    </source>
</evidence>
<dbReference type="InterPro" id="IPR010895">
    <property type="entry name" value="CHRD"/>
</dbReference>
<organism evidence="3 4">
    <name type="scientific">Edaphochlamys debaryana</name>
    <dbReference type="NCBI Taxonomy" id="47281"/>
    <lineage>
        <taxon>Eukaryota</taxon>
        <taxon>Viridiplantae</taxon>
        <taxon>Chlorophyta</taxon>
        <taxon>core chlorophytes</taxon>
        <taxon>Chlorophyceae</taxon>
        <taxon>CS clade</taxon>
        <taxon>Chlamydomonadales</taxon>
        <taxon>Chlamydomonadales incertae sedis</taxon>
        <taxon>Edaphochlamys</taxon>
    </lineage>
</organism>
<feature type="domain" description="CHRD" evidence="2">
    <location>
        <begin position="97"/>
        <end position="192"/>
    </location>
</feature>
<dbReference type="OrthoDB" id="532314at2759"/>
<dbReference type="Pfam" id="PF07452">
    <property type="entry name" value="CHRD"/>
    <property type="match status" value="1"/>
</dbReference>
<evidence type="ECO:0000313" key="4">
    <source>
        <dbReference type="Proteomes" id="UP000612055"/>
    </source>
</evidence>
<accession>A0A836BWC0</accession>
<gene>
    <name evidence="3" type="ORF">HYH03_011584</name>
</gene>
<name>A0A836BWC0_9CHLO</name>
<keyword evidence="1" id="KW-0732">Signal</keyword>
<evidence type="ECO:0000313" key="3">
    <source>
        <dbReference type="EMBL" id="KAG2489954.1"/>
    </source>
</evidence>
<reference evidence="3" key="1">
    <citation type="journal article" date="2020" name="bioRxiv">
        <title>Comparative genomics of Chlamydomonas.</title>
        <authorList>
            <person name="Craig R.J."/>
            <person name="Hasan A.R."/>
            <person name="Ness R.W."/>
            <person name="Keightley P.D."/>
        </authorList>
    </citation>
    <scope>NUCLEOTIDE SEQUENCE</scope>
    <source>
        <strain evidence="3">CCAP 11/70</strain>
    </source>
</reference>
<proteinExistence type="predicted"/>
<keyword evidence="4" id="KW-1185">Reference proteome</keyword>
<dbReference type="Proteomes" id="UP000612055">
    <property type="component" value="Unassembled WGS sequence"/>
</dbReference>
<feature type="signal peptide" evidence="1">
    <location>
        <begin position="1"/>
        <end position="22"/>
    </location>
</feature>
<dbReference type="EMBL" id="JAEHOE010000067">
    <property type="protein sequence ID" value="KAG2489954.1"/>
    <property type="molecule type" value="Genomic_DNA"/>
</dbReference>